<accession>A0ABY1TRN0</accession>
<keyword evidence="3" id="KW-1185">Reference proteome</keyword>
<feature type="compositionally biased region" description="Basic and acidic residues" evidence="1">
    <location>
        <begin position="67"/>
        <end position="82"/>
    </location>
</feature>
<organism evidence="2 3">
    <name type="scientific">Xanthomonas campestris pv. phaseoli</name>
    <dbReference type="NCBI Taxonomy" id="317013"/>
    <lineage>
        <taxon>Bacteria</taxon>
        <taxon>Pseudomonadati</taxon>
        <taxon>Pseudomonadota</taxon>
        <taxon>Gammaproteobacteria</taxon>
        <taxon>Lysobacterales</taxon>
        <taxon>Lysobacteraceae</taxon>
        <taxon>Xanthomonas</taxon>
    </lineage>
</organism>
<protein>
    <submittedName>
        <fullName evidence="2">Uncharacterized protein</fullName>
    </submittedName>
</protein>
<dbReference type="EMBL" id="OCYT01000079">
    <property type="protein sequence ID" value="SON78291.1"/>
    <property type="molecule type" value="Genomic_DNA"/>
</dbReference>
<name>A0ABY1TRN0_XANCH</name>
<feature type="region of interest" description="Disordered" evidence="1">
    <location>
        <begin position="63"/>
        <end position="82"/>
    </location>
</feature>
<comment type="caution">
    <text evidence="2">The sequence shown here is derived from an EMBL/GenBank/DDBJ whole genome shotgun (WGS) entry which is preliminary data.</text>
</comment>
<evidence type="ECO:0000313" key="2">
    <source>
        <dbReference type="EMBL" id="SON78291.1"/>
    </source>
</evidence>
<sequence length="82" mass="9110">MALATSSPAASKAHWTRATKADVHTIALDSLRIFPVKAPDLPQLSSIDSNAYPIVSKDRFAVGPTRQVDDRRSHYSTDYRLR</sequence>
<proteinExistence type="predicted"/>
<gene>
    <name evidence="2" type="ORF">XAP6984_250034</name>
</gene>
<evidence type="ECO:0000313" key="3">
    <source>
        <dbReference type="Proteomes" id="UP000234181"/>
    </source>
</evidence>
<reference evidence="2 3" key="1">
    <citation type="submission" date="2017-10" db="EMBL/GenBank/DDBJ databases">
        <authorList>
            <person name="Regsiter A."/>
            <person name="William W."/>
        </authorList>
    </citation>
    <scope>NUCLEOTIDE SEQUENCE [LARGE SCALE GENOMIC DNA]</scope>
    <source>
        <strain evidence="2 3">CFBP6984</strain>
    </source>
</reference>
<dbReference type="Proteomes" id="UP000234181">
    <property type="component" value="Unassembled WGS sequence"/>
</dbReference>
<evidence type="ECO:0000256" key="1">
    <source>
        <dbReference type="SAM" id="MobiDB-lite"/>
    </source>
</evidence>